<dbReference type="PANTHER" id="PTHR43003">
    <property type="entry name" value="DNA-3-METHYLADENINE GLYCOSYLASE"/>
    <property type="match status" value="1"/>
</dbReference>
<dbReference type="CDD" id="cd00056">
    <property type="entry name" value="ENDO3c"/>
    <property type="match status" value="1"/>
</dbReference>
<comment type="caution">
    <text evidence="6">The sequence shown here is derived from an EMBL/GenBank/DDBJ whole genome shotgun (WGS) entry which is preliminary data.</text>
</comment>
<proteinExistence type="predicted"/>
<evidence type="ECO:0000256" key="3">
    <source>
        <dbReference type="ARBA" id="ARBA00022763"/>
    </source>
</evidence>
<sequence length="221" mass="25546">MKKLVIEKDDRPVEILCESDPVLEKLITTIGKIEISMRPDYFQSIVRSIIGQLISVAAADAIYNRLDHLLIHHITPDGIIDTDIDQLRAVGLSMRKVDYLRDLAAKVKNREIVFEKLHMLDDKEVIKQLTSIKGIGKWTAEMFLIFSLERMNVLALDDIGIQRGAKWLYQVDKTKRRSILMEKASRWDPYCTIASCYLWEAVHLNYINNYDSVDEIIHSND</sequence>
<dbReference type="InterPro" id="IPR011257">
    <property type="entry name" value="DNA_glycosylase"/>
</dbReference>
<dbReference type="Gene3D" id="1.10.1670.40">
    <property type="match status" value="1"/>
</dbReference>
<dbReference type="EC" id="3.2.2.21" evidence="2"/>
<dbReference type="PANTHER" id="PTHR43003:SF5">
    <property type="entry name" value="DNA-3-METHYLADENINE GLYCOSYLASE"/>
    <property type="match status" value="1"/>
</dbReference>
<protein>
    <recommendedName>
        <fullName evidence="2">DNA-3-methyladenine glycosylase II</fullName>
        <ecNumber evidence="2">3.2.2.21</ecNumber>
    </recommendedName>
</protein>
<evidence type="ECO:0000256" key="2">
    <source>
        <dbReference type="ARBA" id="ARBA00012000"/>
    </source>
</evidence>
<keyword evidence="3" id="KW-0227">DNA damage</keyword>
<dbReference type="EMBL" id="JBHTKJ010000057">
    <property type="protein sequence ID" value="MFD1040050.1"/>
    <property type="molecule type" value="Genomic_DNA"/>
</dbReference>
<dbReference type="SUPFAM" id="SSF48150">
    <property type="entry name" value="DNA-glycosylase"/>
    <property type="match status" value="1"/>
</dbReference>
<comment type="catalytic activity">
    <reaction evidence="1">
        <text>Hydrolysis of alkylated DNA, releasing 3-methyladenine, 3-methylguanine, 7-methylguanine and 7-methyladenine.</text>
        <dbReference type="EC" id="3.2.2.21"/>
    </reaction>
</comment>
<evidence type="ECO:0000256" key="1">
    <source>
        <dbReference type="ARBA" id="ARBA00000086"/>
    </source>
</evidence>
<dbReference type="RefSeq" id="WP_390363767.1">
    <property type="nucleotide sequence ID" value="NZ_JBHTKJ010000057.1"/>
</dbReference>
<gene>
    <name evidence="6" type="ORF">ACFQ3N_16885</name>
</gene>
<name>A0ABW3LNR5_9BACI</name>
<dbReference type="Gene3D" id="1.10.340.30">
    <property type="entry name" value="Hypothetical protein, domain 2"/>
    <property type="match status" value="1"/>
</dbReference>
<dbReference type="InterPro" id="IPR051912">
    <property type="entry name" value="Alkylbase_DNA_Glycosylase/TA"/>
</dbReference>
<organism evidence="6 7">
    <name type="scientific">Virgibacillus byunsanensis</name>
    <dbReference type="NCBI Taxonomy" id="570945"/>
    <lineage>
        <taxon>Bacteria</taxon>
        <taxon>Bacillati</taxon>
        <taxon>Bacillota</taxon>
        <taxon>Bacilli</taxon>
        <taxon>Bacillales</taxon>
        <taxon>Bacillaceae</taxon>
        <taxon>Virgibacillus</taxon>
    </lineage>
</organism>
<feature type="domain" description="HhH-GPD" evidence="5">
    <location>
        <begin position="50"/>
        <end position="206"/>
    </location>
</feature>
<accession>A0ABW3LNR5</accession>
<evidence type="ECO:0000259" key="5">
    <source>
        <dbReference type="SMART" id="SM00478"/>
    </source>
</evidence>
<keyword evidence="7" id="KW-1185">Reference proteome</keyword>
<evidence type="ECO:0000313" key="7">
    <source>
        <dbReference type="Proteomes" id="UP001597040"/>
    </source>
</evidence>
<keyword evidence="4" id="KW-0234">DNA repair</keyword>
<dbReference type="Pfam" id="PF00730">
    <property type="entry name" value="HhH-GPD"/>
    <property type="match status" value="1"/>
</dbReference>
<dbReference type="Proteomes" id="UP001597040">
    <property type="component" value="Unassembled WGS sequence"/>
</dbReference>
<dbReference type="SMART" id="SM00478">
    <property type="entry name" value="ENDO3c"/>
    <property type="match status" value="1"/>
</dbReference>
<evidence type="ECO:0000313" key="6">
    <source>
        <dbReference type="EMBL" id="MFD1040050.1"/>
    </source>
</evidence>
<dbReference type="InterPro" id="IPR003265">
    <property type="entry name" value="HhH-GPD_domain"/>
</dbReference>
<evidence type="ECO:0000256" key="4">
    <source>
        <dbReference type="ARBA" id="ARBA00023204"/>
    </source>
</evidence>
<reference evidence="7" key="1">
    <citation type="journal article" date="2019" name="Int. J. Syst. Evol. Microbiol.">
        <title>The Global Catalogue of Microorganisms (GCM) 10K type strain sequencing project: providing services to taxonomists for standard genome sequencing and annotation.</title>
        <authorList>
            <consortium name="The Broad Institute Genomics Platform"/>
            <consortium name="The Broad Institute Genome Sequencing Center for Infectious Disease"/>
            <person name="Wu L."/>
            <person name="Ma J."/>
        </authorList>
    </citation>
    <scope>NUCLEOTIDE SEQUENCE [LARGE SCALE GENOMIC DNA]</scope>
    <source>
        <strain evidence="7">CCUG 56754</strain>
    </source>
</reference>